<name>A0A182VS06_9DIPT</name>
<evidence type="ECO:0000313" key="2">
    <source>
        <dbReference type="EnsemblMetazoa" id="AMIN000847-PA"/>
    </source>
</evidence>
<dbReference type="AlphaFoldDB" id="A0A182VS06"/>
<protein>
    <submittedName>
        <fullName evidence="2">Uncharacterized protein</fullName>
    </submittedName>
</protein>
<accession>A0A182VS06</accession>
<dbReference type="VEuPathDB" id="VectorBase:AMIN000847"/>
<feature type="region of interest" description="Disordered" evidence="1">
    <location>
        <begin position="1"/>
        <end position="221"/>
    </location>
</feature>
<reference evidence="3" key="1">
    <citation type="submission" date="2013-03" db="EMBL/GenBank/DDBJ databases">
        <title>The Genome Sequence of Anopheles minimus MINIMUS1.</title>
        <authorList>
            <consortium name="The Broad Institute Genomics Platform"/>
            <person name="Neafsey D.E."/>
            <person name="Walton C."/>
            <person name="Walker B."/>
            <person name="Young S.K."/>
            <person name="Zeng Q."/>
            <person name="Gargeya S."/>
            <person name="Fitzgerald M."/>
            <person name="Haas B."/>
            <person name="Abouelleil A."/>
            <person name="Allen A.W."/>
            <person name="Alvarado L."/>
            <person name="Arachchi H.M."/>
            <person name="Berlin A.M."/>
            <person name="Chapman S.B."/>
            <person name="Gainer-Dewar J."/>
            <person name="Goldberg J."/>
            <person name="Griggs A."/>
            <person name="Gujja S."/>
            <person name="Hansen M."/>
            <person name="Howarth C."/>
            <person name="Imamovic A."/>
            <person name="Ireland A."/>
            <person name="Larimer J."/>
            <person name="McCowan C."/>
            <person name="Murphy C."/>
            <person name="Pearson M."/>
            <person name="Poon T.W."/>
            <person name="Priest M."/>
            <person name="Roberts A."/>
            <person name="Saif S."/>
            <person name="Shea T."/>
            <person name="Sisk P."/>
            <person name="Sykes S."/>
            <person name="Wortman J."/>
            <person name="Nusbaum C."/>
            <person name="Birren B."/>
        </authorList>
    </citation>
    <scope>NUCLEOTIDE SEQUENCE [LARGE SCALE GENOMIC DNA]</scope>
    <source>
        <strain evidence="3">MINIMUS1</strain>
    </source>
</reference>
<keyword evidence="3" id="KW-1185">Reference proteome</keyword>
<reference evidence="2" key="2">
    <citation type="submission" date="2020-05" db="UniProtKB">
        <authorList>
            <consortium name="EnsemblMetazoa"/>
        </authorList>
    </citation>
    <scope>IDENTIFICATION</scope>
    <source>
        <strain evidence="2">MINIMUS1</strain>
    </source>
</reference>
<feature type="compositionally biased region" description="Basic and acidic residues" evidence="1">
    <location>
        <begin position="193"/>
        <end position="202"/>
    </location>
</feature>
<evidence type="ECO:0000313" key="3">
    <source>
        <dbReference type="Proteomes" id="UP000075920"/>
    </source>
</evidence>
<feature type="compositionally biased region" description="Basic and acidic residues" evidence="1">
    <location>
        <begin position="99"/>
        <end position="112"/>
    </location>
</feature>
<proteinExistence type="predicted"/>
<feature type="compositionally biased region" description="Polar residues" evidence="1">
    <location>
        <begin position="145"/>
        <end position="154"/>
    </location>
</feature>
<dbReference type="EnsemblMetazoa" id="AMIN000847-RA">
    <property type="protein sequence ID" value="AMIN000847-PA"/>
    <property type="gene ID" value="AMIN000847"/>
</dbReference>
<evidence type="ECO:0000256" key="1">
    <source>
        <dbReference type="SAM" id="MobiDB-lite"/>
    </source>
</evidence>
<dbReference type="Proteomes" id="UP000075920">
    <property type="component" value="Unassembled WGS sequence"/>
</dbReference>
<sequence>MDPLEKVPESASEAVLESVTDIRCGSGQEEEDILNLTETDPKSAQEPVLQSVSDVRTERLYEEQATTDCSNEEKDEATAEQMEVAVPETPLKSGSQSEPDVHSGSEQGKEDNLDSADPVPESASEPGLESVTDIRCGSRQEEVDNLNQPETNPESAPEPVTDIPSGSGQEEENLNLSEAERSHEEQATADLSEQPKEEKTLDPMEVEPEAPLNQRIILQRT</sequence>
<organism evidence="2 3">
    <name type="scientific">Anopheles minimus</name>
    <dbReference type="NCBI Taxonomy" id="112268"/>
    <lineage>
        <taxon>Eukaryota</taxon>
        <taxon>Metazoa</taxon>
        <taxon>Ecdysozoa</taxon>
        <taxon>Arthropoda</taxon>
        <taxon>Hexapoda</taxon>
        <taxon>Insecta</taxon>
        <taxon>Pterygota</taxon>
        <taxon>Neoptera</taxon>
        <taxon>Endopterygota</taxon>
        <taxon>Diptera</taxon>
        <taxon>Nematocera</taxon>
        <taxon>Culicoidea</taxon>
        <taxon>Culicidae</taxon>
        <taxon>Anophelinae</taxon>
        <taxon>Anopheles</taxon>
    </lineage>
</organism>